<gene>
    <name evidence="1" type="ORF">BCB44BAC_04557</name>
</gene>
<dbReference type="NCBIfam" id="NF038165">
    <property type="entry name" value="garvicinKS_B"/>
    <property type="match status" value="1"/>
</dbReference>
<proteinExistence type="predicted"/>
<comment type="caution">
    <text evidence="1">The sequence shown here is derived from an EMBL/GenBank/DDBJ whole genome shotgun (WGS) entry which is preliminary data.</text>
</comment>
<organism evidence="1 2">
    <name type="scientific">Bacillus cytotoxicus</name>
    <dbReference type="NCBI Taxonomy" id="580165"/>
    <lineage>
        <taxon>Bacteria</taxon>
        <taxon>Bacillati</taxon>
        <taxon>Bacillota</taxon>
        <taxon>Bacilli</taxon>
        <taxon>Bacillales</taxon>
        <taxon>Bacillaceae</taxon>
        <taxon>Bacillus</taxon>
        <taxon>Bacillus cereus group</taxon>
    </lineage>
</organism>
<dbReference type="Proteomes" id="UP000242164">
    <property type="component" value="Unassembled WGS sequence"/>
</dbReference>
<evidence type="ECO:0000313" key="1">
    <source>
        <dbReference type="EMBL" id="SCM08248.1"/>
    </source>
</evidence>
<reference evidence="1 2" key="1">
    <citation type="submission" date="2016-08" db="EMBL/GenBank/DDBJ databases">
        <authorList>
            <person name="Loux V."/>
            <person name="Rue O."/>
        </authorList>
    </citation>
    <scope>NUCLEOTIDE SEQUENCE [LARGE SCALE GENOMIC DNA]</scope>
    <source>
        <strain evidence="1 2">AFSSA_08CEB44bac</strain>
    </source>
</reference>
<dbReference type="EMBL" id="FMIK01000067">
    <property type="protein sequence ID" value="SCM08248.1"/>
    <property type="molecule type" value="Genomic_DNA"/>
</dbReference>
<sequence length="30" mass="2829">MGAVAKMLGKAFAGGVAGGATYGGLKKIFG</sequence>
<dbReference type="AlphaFoldDB" id="A0AAX2CNY1"/>
<name>A0AAX2CNY1_9BACI</name>
<protein>
    <submittedName>
        <fullName evidence="1">Uncharacterized protein</fullName>
    </submittedName>
</protein>
<dbReference type="RefSeq" id="WP_210351286.1">
    <property type="nucleotide sequence ID" value="NZ_CP066177.1"/>
</dbReference>
<accession>A0AAX2CNY1</accession>
<evidence type="ECO:0000313" key="2">
    <source>
        <dbReference type="Proteomes" id="UP000242164"/>
    </source>
</evidence>